<dbReference type="EMBL" id="AWWV01009880">
    <property type="protein sequence ID" value="OMO83342.1"/>
    <property type="molecule type" value="Genomic_DNA"/>
</dbReference>
<organism evidence="2 3">
    <name type="scientific">Corchorus capsularis</name>
    <name type="common">Jute</name>
    <dbReference type="NCBI Taxonomy" id="210143"/>
    <lineage>
        <taxon>Eukaryota</taxon>
        <taxon>Viridiplantae</taxon>
        <taxon>Streptophyta</taxon>
        <taxon>Embryophyta</taxon>
        <taxon>Tracheophyta</taxon>
        <taxon>Spermatophyta</taxon>
        <taxon>Magnoliopsida</taxon>
        <taxon>eudicotyledons</taxon>
        <taxon>Gunneridae</taxon>
        <taxon>Pentapetalae</taxon>
        <taxon>rosids</taxon>
        <taxon>malvids</taxon>
        <taxon>Malvales</taxon>
        <taxon>Malvaceae</taxon>
        <taxon>Grewioideae</taxon>
        <taxon>Apeibeae</taxon>
        <taxon>Corchorus</taxon>
    </lineage>
</organism>
<reference evidence="2 3" key="1">
    <citation type="submission" date="2013-09" db="EMBL/GenBank/DDBJ databases">
        <title>Corchorus capsularis genome sequencing.</title>
        <authorList>
            <person name="Alam M."/>
            <person name="Haque M.S."/>
            <person name="Islam M.S."/>
            <person name="Emdad E.M."/>
            <person name="Islam M.M."/>
            <person name="Ahmed B."/>
            <person name="Halim A."/>
            <person name="Hossen Q.M.M."/>
            <person name="Hossain M.Z."/>
            <person name="Ahmed R."/>
            <person name="Khan M.M."/>
            <person name="Islam R."/>
            <person name="Rashid M.M."/>
            <person name="Khan S.A."/>
            <person name="Rahman M.S."/>
            <person name="Alam M."/>
        </authorList>
    </citation>
    <scope>NUCLEOTIDE SEQUENCE [LARGE SCALE GENOMIC DNA]</scope>
    <source>
        <strain evidence="3">cv. CVL-1</strain>
        <tissue evidence="2">Whole seedling</tissue>
    </source>
</reference>
<accession>A0A1R3IL81</accession>
<dbReference type="Gene3D" id="1.10.238.10">
    <property type="entry name" value="EF-hand"/>
    <property type="match status" value="1"/>
</dbReference>
<dbReference type="GO" id="GO:0005509">
    <property type="term" value="F:calcium ion binding"/>
    <property type="evidence" value="ECO:0007669"/>
    <property type="project" value="InterPro"/>
</dbReference>
<evidence type="ECO:0000313" key="2">
    <source>
        <dbReference type="EMBL" id="OMO83342.1"/>
    </source>
</evidence>
<sequence>MGKMMEVMLRLLEMVELLLESSTETDSEEDEGHRPEEELKEAFRVFGKDQNGFVSTAELCHVMAK</sequence>
<comment type="caution">
    <text evidence="2">The sequence shown here is derived from an EMBL/GenBank/DDBJ whole genome shotgun (WGS) entry which is preliminary data.</text>
</comment>
<dbReference type="STRING" id="210143.A0A1R3IL81"/>
<dbReference type="SUPFAM" id="SSF47473">
    <property type="entry name" value="EF-hand"/>
    <property type="match status" value="1"/>
</dbReference>
<keyword evidence="3" id="KW-1185">Reference proteome</keyword>
<gene>
    <name evidence="2" type="ORF">CCACVL1_11423</name>
</gene>
<dbReference type="InterPro" id="IPR002048">
    <property type="entry name" value="EF_hand_dom"/>
</dbReference>
<name>A0A1R3IL81_COCAP</name>
<protein>
    <recommendedName>
        <fullName evidence="1">EF-hand domain-containing protein</fullName>
    </recommendedName>
</protein>
<dbReference type="Gramene" id="OMO83342">
    <property type="protein sequence ID" value="OMO83342"/>
    <property type="gene ID" value="CCACVL1_11423"/>
</dbReference>
<dbReference type="Proteomes" id="UP000188268">
    <property type="component" value="Unassembled WGS sequence"/>
</dbReference>
<proteinExistence type="predicted"/>
<dbReference type="InterPro" id="IPR011992">
    <property type="entry name" value="EF-hand-dom_pair"/>
</dbReference>
<dbReference type="PROSITE" id="PS50222">
    <property type="entry name" value="EF_HAND_2"/>
    <property type="match status" value="1"/>
</dbReference>
<feature type="domain" description="EF-hand" evidence="1">
    <location>
        <begin position="34"/>
        <end position="65"/>
    </location>
</feature>
<evidence type="ECO:0000313" key="3">
    <source>
        <dbReference type="Proteomes" id="UP000188268"/>
    </source>
</evidence>
<evidence type="ECO:0000259" key="1">
    <source>
        <dbReference type="PROSITE" id="PS50222"/>
    </source>
</evidence>
<dbReference type="OrthoDB" id="26525at2759"/>
<dbReference type="Pfam" id="PF00036">
    <property type="entry name" value="EF-hand_1"/>
    <property type="match status" value="1"/>
</dbReference>
<dbReference type="AlphaFoldDB" id="A0A1R3IL81"/>